<dbReference type="InterPro" id="IPR004105">
    <property type="entry name" value="CheA-like_dim"/>
</dbReference>
<dbReference type="PATRIC" id="fig|754477.3.peg.1739"/>
<dbReference type="InterPro" id="IPR036890">
    <property type="entry name" value="HATPase_C_sf"/>
</dbReference>
<dbReference type="HOGENOM" id="CLU_000650_0_1_6"/>
<dbReference type="GO" id="GO:0006935">
    <property type="term" value="P:chemotaxis"/>
    <property type="evidence" value="ECO:0007669"/>
    <property type="project" value="InterPro"/>
</dbReference>
<dbReference type="CDD" id="cd00088">
    <property type="entry name" value="HPT"/>
    <property type="match status" value="2"/>
</dbReference>
<dbReference type="eggNOG" id="COG0643">
    <property type="taxonomic scope" value="Bacteria"/>
</dbReference>
<feature type="domain" description="HPt" evidence="16">
    <location>
        <begin position="656"/>
        <end position="759"/>
    </location>
</feature>
<dbReference type="GO" id="GO:0000155">
    <property type="term" value="F:phosphorelay sensor kinase activity"/>
    <property type="evidence" value="ECO:0007669"/>
    <property type="project" value="InterPro"/>
</dbReference>
<evidence type="ECO:0000313" key="18">
    <source>
        <dbReference type="Proteomes" id="UP000009145"/>
    </source>
</evidence>
<dbReference type="GO" id="GO:0005737">
    <property type="term" value="C:cytoplasm"/>
    <property type="evidence" value="ECO:0007669"/>
    <property type="project" value="InterPro"/>
</dbReference>
<dbReference type="STRING" id="754477.Q7C_1768"/>
<dbReference type="Pfam" id="PF00072">
    <property type="entry name" value="Response_reg"/>
    <property type="match status" value="1"/>
</dbReference>
<evidence type="ECO:0000256" key="3">
    <source>
        <dbReference type="ARBA" id="ARBA00021495"/>
    </source>
</evidence>
<dbReference type="Gene3D" id="2.30.30.40">
    <property type="entry name" value="SH3 Domains"/>
    <property type="match status" value="1"/>
</dbReference>
<dbReference type="FunFam" id="3.30.565.10:FF:000016">
    <property type="entry name" value="Chemotaxis protein CheA, putative"/>
    <property type="match status" value="1"/>
</dbReference>
<keyword evidence="6 17" id="KW-0418">Kinase</keyword>
<name>I1YJ16_METFJ</name>
<feature type="domain" description="Histidine kinase" evidence="13">
    <location>
        <begin position="1389"/>
        <end position="1606"/>
    </location>
</feature>
<evidence type="ECO:0000256" key="12">
    <source>
        <dbReference type="SAM" id="MobiDB-lite"/>
    </source>
</evidence>
<feature type="domain" description="HPt" evidence="16">
    <location>
        <begin position="1124"/>
        <end position="1232"/>
    </location>
</feature>
<dbReference type="InterPro" id="IPR004358">
    <property type="entry name" value="Sig_transdc_His_kin-like_C"/>
</dbReference>
<dbReference type="RefSeq" id="WP_014704329.1">
    <property type="nucleotide sequence ID" value="NC_017856.1"/>
</dbReference>
<keyword evidence="18" id="KW-1185">Reference proteome</keyword>
<sequence>MAIETTGNYTALQWVQAELQQALASALRSVQHYLDTSDSAALSDTIEQLYQTHGTLQMLDLDGARQCTAEMQAVCQQLRDRPGEQVEEATSALIRALLLLPEYLQQLDDIFPDHLICLLPLINALRSVRSVPALDDLACFQVPDQPAVPEGIRPDPLQSPPAIDISPNQLARAYQHLLLTWLRQQDDSSLKKMRGILHYLRLVSQHEQTTRLWWCAEAFLEALLQKGLENFQAESRTLLGKLVAPIKIVSEQNPNALLAVFPDSLLKQLMLMVAKANSHGPLISHIKQHYGLSFYDQQQTIFGVSRTAQSDAIKGVLEELQRIKDEVSEIDPTTSDLGLQLNQLTPQIDTLAETLVMLNQMPASQILRTQQQQLAMLSEKTSPEQTEGLAALADILLDLEKQLRTGINQSDTETQQLNRVVLQECLLELANLKESLTLAGQHQQIDSTLMAQMTATLKQLNGSLVMLNHPEAADLLDAAERRLATETAESITTQKLQDLADILVASELYMESLQQHGRADSMLLANAKQTLEHFGEQLHNDDSAEAESVSEPRLTGVEHYLRQRDSMPPETIATRESHERILPLTGVARYLEKQQAARKLTGVERYLQQQASSTVVALTSVERYLQQKMANDDHALDALTSATQADSQDLSTAASQDELDDEIAAVFLEEANDVLNLLAQHIPHWQLTADPVVLAEIRRHFHTLKGSGRMAAATAVAETAWSIEDLLNAVLSGLRLPHHALLSVVQTAQTVVADLIALFEQGNNTLTPSAATLIAEANALRSGAPQTIDVDPKLSARPLTGVERYLLNPPVRTAPPSETSVTRYIREQQNALATADHGHDPIEPPADISEDDELRQIFLGEARQHLFILMESAMAMRVGDAMTEAQLNAAHSLKGCANIAGVTPVALIATDLDQMLRECHRQQRRYNSQQLHQLQQIYQNLSQLVELTNDGSELPDISLLHQQIEQHCPEKSLVDDNIIVLDPQQLVSFLEETDSLLDQYTRQLTTWQQSGQDEQKQSLNHILRQLADHAESAGISPLAALYQLLDGLIQHPQANHSGMSALLDQGYELLNNQIEALIQHQPMIDLPSFRDEINQFLHSLETATSDLSATEPVTSITPQPENDYDATDPELLSAFTEEALELLQSANEAIRLWQQVPDHDAVVMQLQRDLHTLKGGARMTNLAPMATLTHQTESLVMHVTQAKPTKVGEDFFDLLQRCHDQLSVMQEQLQARQPMLVNDSLLAEIVTFTTDAVPDQTDPVVASTSDSTKPDEIMQPSMPQASEQIRVRASLLDYLSNFAGEVSISRDRVSQQHRALRQQLGEMEETVSRLHEQLRKLEIETETQILFRYEEGQADHLIDFDPLELDRFSTIQQLSRGLTESVIDLNDISRSMENLVRETDTILLQQSRLNSDLQQGLMHTRLVPFSHVVPRLERIVRQSANELGKTAQLVVDGEAHELDRAMLDRLVAPLEHILRNALAHGIETAQTRQQLGKPDNGQLQITLAREGAEIVIQVSDDGQGLNIDKIREKALALKLIDPRNMPSDDLLMQYILTSGFSTADSVSQLAGRGVGMDVVNNEIRALKGRLLIASQQGQGTTFNIRLPLTLSLTQALLVSASGQQYAIPLSNVNAGERLPAADIQTLLTQDRPVYRFEGEDYQFFPLSHLFDAPLNLPDKASQPMPLLLFRSGLINIALLVDRIEGNREIVIKPVGRQLSQIAAINGATILGDGRVVLILDIPTLIEAHQQQTSSKLNALQARLMQTAEAAMPLALIVDDSITMRKASGKFMSRQGFQVITAKDGIEALALLHEKSPDIILLDVEMPRMDGFEFASIVRNDHRFQHLPVIMITSRTGDKHKQRALAIGVNDYLGKPYQENELIAVMKSLLGQRYPASHSEFRNS</sequence>
<dbReference type="InterPro" id="IPR036061">
    <property type="entry name" value="CheW-like_dom_sf"/>
</dbReference>
<dbReference type="SUPFAM" id="SSF47226">
    <property type="entry name" value="Histidine-containing phosphotransfer domain, HPT domain"/>
    <property type="match status" value="4"/>
</dbReference>
<dbReference type="PROSITE" id="PS50110">
    <property type="entry name" value="RESPONSE_REGULATORY"/>
    <property type="match status" value="1"/>
</dbReference>
<dbReference type="Gene3D" id="3.40.50.2300">
    <property type="match status" value="1"/>
</dbReference>
<dbReference type="SUPFAM" id="SSF52172">
    <property type="entry name" value="CheY-like"/>
    <property type="match status" value="1"/>
</dbReference>
<dbReference type="SUPFAM" id="SSF50341">
    <property type="entry name" value="CheW-like"/>
    <property type="match status" value="1"/>
</dbReference>
<dbReference type="SMART" id="SM00448">
    <property type="entry name" value="REC"/>
    <property type="match status" value="1"/>
</dbReference>
<feature type="domain" description="CheW-like" evidence="15">
    <location>
        <begin position="1608"/>
        <end position="1746"/>
    </location>
</feature>
<comment type="catalytic activity">
    <reaction evidence="1">
        <text>ATP + protein L-histidine = ADP + protein N-phospho-L-histidine.</text>
        <dbReference type="EC" id="2.7.13.3"/>
    </reaction>
</comment>
<dbReference type="SMART" id="SM01231">
    <property type="entry name" value="H-kinase_dim"/>
    <property type="match status" value="1"/>
</dbReference>
<keyword evidence="4 10" id="KW-0597">Phosphoprotein</keyword>
<dbReference type="Proteomes" id="UP000009145">
    <property type="component" value="Chromosome"/>
</dbReference>
<dbReference type="eggNOG" id="COG0745">
    <property type="taxonomic scope" value="Bacteria"/>
</dbReference>
<keyword evidence="5" id="KW-0808">Transferase</keyword>
<feature type="region of interest" description="Disordered" evidence="12">
    <location>
        <begin position="1257"/>
        <end position="1280"/>
    </location>
</feature>
<dbReference type="SMART" id="SM00260">
    <property type="entry name" value="CheW"/>
    <property type="match status" value="1"/>
</dbReference>
<feature type="coiled-coil region" evidence="11">
    <location>
        <begin position="1306"/>
        <end position="1340"/>
    </location>
</feature>
<evidence type="ECO:0000256" key="6">
    <source>
        <dbReference type="ARBA" id="ARBA00022777"/>
    </source>
</evidence>
<evidence type="ECO:0000256" key="9">
    <source>
        <dbReference type="PROSITE-ProRule" id="PRU00110"/>
    </source>
</evidence>
<gene>
    <name evidence="17" type="ordered locus">Q7C_1768</name>
</gene>
<dbReference type="InterPro" id="IPR058661">
    <property type="entry name" value="FimL_2nd"/>
</dbReference>
<evidence type="ECO:0000256" key="4">
    <source>
        <dbReference type="ARBA" id="ARBA00022553"/>
    </source>
</evidence>
<evidence type="ECO:0000259" key="16">
    <source>
        <dbReference type="PROSITE" id="PS50894"/>
    </source>
</evidence>
<evidence type="ECO:0000313" key="17">
    <source>
        <dbReference type="EMBL" id="AFJ02909.1"/>
    </source>
</evidence>
<evidence type="ECO:0000256" key="1">
    <source>
        <dbReference type="ARBA" id="ARBA00000085"/>
    </source>
</evidence>
<keyword evidence="11" id="KW-0175">Coiled coil</keyword>
<dbReference type="PROSITE" id="PS50894">
    <property type="entry name" value="HPT"/>
    <property type="match status" value="3"/>
</dbReference>
<feature type="modified residue" description="Phosphohistidine" evidence="9">
    <location>
        <position position="1171"/>
    </location>
</feature>
<dbReference type="PROSITE" id="PS50109">
    <property type="entry name" value="HIS_KIN"/>
    <property type="match status" value="1"/>
</dbReference>
<dbReference type="eggNOG" id="COG2198">
    <property type="taxonomic scope" value="Bacteria"/>
</dbReference>
<dbReference type="OrthoDB" id="9803176at2"/>
<dbReference type="Gene3D" id="3.30.565.10">
    <property type="entry name" value="Histidine kinase-like ATPase, C-terminal domain"/>
    <property type="match status" value="1"/>
</dbReference>
<dbReference type="PANTHER" id="PTHR43395:SF8">
    <property type="entry name" value="HISTIDINE KINASE"/>
    <property type="match status" value="1"/>
</dbReference>
<dbReference type="EC" id="2.7.13.3" evidence="2"/>
<dbReference type="InterPro" id="IPR002545">
    <property type="entry name" value="CheW-lke_dom"/>
</dbReference>
<dbReference type="InterPro" id="IPR005467">
    <property type="entry name" value="His_kinase_dom"/>
</dbReference>
<evidence type="ECO:0000256" key="7">
    <source>
        <dbReference type="ARBA" id="ARBA00023012"/>
    </source>
</evidence>
<evidence type="ECO:0000259" key="15">
    <source>
        <dbReference type="PROSITE" id="PS50851"/>
    </source>
</evidence>
<evidence type="ECO:0000256" key="10">
    <source>
        <dbReference type="PROSITE-ProRule" id="PRU00169"/>
    </source>
</evidence>
<dbReference type="PRINTS" id="PR00344">
    <property type="entry name" value="BCTRLSENSOR"/>
</dbReference>
<dbReference type="InterPro" id="IPR001789">
    <property type="entry name" value="Sig_transdc_resp-reg_receiver"/>
</dbReference>
<protein>
    <recommendedName>
        <fullName evidence="3">Chemotaxis protein CheA</fullName>
        <ecNumber evidence="2">2.7.13.3</ecNumber>
    </recommendedName>
</protein>
<dbReference type="InterPro" id="IPR011006">
    <property type="entry name" value="CheY-like_superfamily"/>
</dbReference>
<dbReference type="Pfam" id="PF02518">
    <property type="entry name" value="HATPase_c"/>
    <property type="match status" value="1"/>
</dbReference>
<dbReference type="Pfam" id="PF01584">
    <property type="entry name" value="CheW"/>
    <property type="match status" value="1"/>
</dbReference>
<dbReference type="SMART" id="SM00073">
    <property type="entry name" value="HPT"/>
    <property type="match status" value="2"/>
</dbReference>
<dbReference type="Gene3D" id="1.20.120.160">
    <property type="entry name" value="HPT domain"/>
    <property type="match status" value="3"/>
</dbReference>
<comment type="function">
    <text evidence="8">Involved in the transmission of sensory signals from the chemoreceptors to the flagellar motors. CheA is autophosphorylated; it can transfer its phosphate group to either CheB or CheY.</text>
</comment>
<evidence type="ECO:0000259" key="14">
    <source>
        <dbReference type="PROSITE" id="PS50110"/>
    </source>
</evidence>
<dbReference type="InterPro" id="IPR008207">
    <property type="entry name" value="Sig_transdc_His_kin_Hpt_dom"/>
</dbReference>
<dbReference type="SUPFAM" id="SSF55874">
    <property type="entry name" value="ATPase domain of HSP90 chaperone/DNA topoisomerase II/histidine kinase"/>
    <property type="match status" value="1"/>
</dbReference>
<dbReference type="PANTHER" id="PTHR43395">
    <property type="entry name" value="SENSOR HISTIDINE KINASE CHEA"/>
    <property type="match status" value="1"/>
</dbReference>
<organism evidence="17 18">
    <name type="scientific">Methylophaga frappieri (strain ATCC BAA-2434 / DSM 25690 / JAM7)</name>
    <dbReference type="NCBI Taxonomy" id="754477"/>
    <lineage>
        <taxon>Bacteria</taxon>
        <taxon>Pseudomonadati</taxon>
        <taxon>Pseudomonadota</taxon>
        <taxon>Gammaproteobacteria</taxon>
        <taxon>Thiotrichales</taxon>
        <taxon>Piscirickettsiaceae</taxon>
        <taxon>Methylophaga</taxon>
    </lineage>
</organism>
<feature type="domain" description="HPt" evidence="16">
    <location>
        <begin position="847"/>
        <end position="951"/>
    </location>
</feature>
<dbReference type="InterPro" id="IPR003594">
    <property type="entry name" value="HATPase_dom"/>
</dbReference>
<dbReference type="PROSITE" id="PS50851">
    <property type="entry name" value="CHEW"/>
    <property type="match status" value="1"/>
</dbReference>
<dbReference type="InterPro" id="IPR036641">
    <property type="entry name" value="HPT_dom_sf"/>
</dbReference>
<feature type="modified residue" description="Phosphohistidine" evidence="9">
    <location>
        <position position="702"/>
    </location>
</feature>
<dbReference type="EMBL" id="CP003380">
    <property type="protein sequence ID" value="AFJ02909.1"/>
    <property type="molecule type" value="Genomic_DNA"/>
</dbReference>
<reference evidence="17 18" key="1">
    <citation type="journal article" date="2012" name="J. Bacteriol.">
        <title>Complete genome sequences of Methylophaga sp. strain JAM1 and Methylophaga sp. strain JAM7.</title>
        <authorList>
            <person name="Villeneuve C."/>
            <person name="Martineau C."/>
            <person name="Mauffrey F."/>
            <person name="Villemur R."/>
        </authorList>
    </citation>
    <scope>NUCLEOTIDE SEQUENCE [LARGE SCALE GENOMIC DNA]</scope>
    <source>
        <strain evidence="17 18">JAM7</strain>
    </source>
</reference>
<evidence type="ECO:0000256" key="11">
    <source>
        <dbReference type="SAM" id="Coils"/>
    </source>
</evidence>
<feature type="modified residue" description="Phosphohistidine" evidence="9">
    <location>
        <position position="891"/>
    </location>
</feature>
<dbReference type="Pfam" id="PF01627">
    <property type="entry name" value="Hpt"/>
    <property type="match status" value="3"/>
</dbReference>
<evidence type="ECO:0000259" key="13">
    <source>
        <dbReference type="PROSITE" id="PS50109"/>
    </source>
</evidence>
<dbReference type="SMART" id="SM00387">
    <property type="entry name" value="HATPase_c"/>
    <property type="match status" value="1"/>
</dbReference>
<keyword evidence="7" id="KW-0902">Two-component regulatory system</keyword>
<accession>I1YJ16</accession>
<feature type="modified residue" description="4-aspartylphosphate" evidence="10">
    <location>
        <position position="1818"/>
    </location>
</feature>
<evidence type="ECO:0000256" key="8">
    <source>
        <dbReference type="ARBA" id="ARBA00035100"/>
    </source>
</evidence>
<dbReference type="Pfam" id="PF26379">
    <property type="entry name" value="FimL_2nd"/>
    <property type="match status" value="1"/>
</dbReference>
<dbReference type="InterPro" id="IPR051315">
    <property type="entry name" value="Bact_Chemotaxis_CheA"/>
</dbReference>
<evidence type="ECO:0000256" key="5">
    <source>
        <dbReference type="ARBA" id="ARBA00022679"/>
    </source>
</evidence>
<proteinExistence type="predicted"/>
<feature type="domain" description="Response regulatory" evidence="14">
    <location>
        <begin position="1769"/>
        <end position="1885"/>
    </location>
</feature>
<dbReference type="KEGG" id="mec:Q7C_1768"/>
<evidence type="ECO:0000256" key="2">
    <source>
        <dbReference type="ARBA" id="ARBA00012438"/>
    </source>
</evidence>